<dbReference type="Pfam" id="PF00015">
    <property type="entry name" value="MCPsignal"/>
    <property type="match status" value="1"/>
</dbReference>
<dbReference type="InterPro" id="IPR051310">
    <property type="entry name" value="MCP_chemotaxis"/>
</dbReference>
<dbReference type="PANTHER" id="PTHR43531">
    <property type="entry name" value="PROTEIN ICFG"/>
    <property type="match status" value="1"/>
</dbReference>
<comment type="similarity">
    <text evidence="3">Belongs to the methyl-accepting chemotaxis (MCP) protein family.</text>
</comment>
<dbReference type="GO" id="GO:0004888">
    <property type="term" value="F:transmembrane signaling receptor activity"/>
    <property type="evidence" value="ECO:0007669"/>
    <property type="project" value="InterPro"/>
</dbReference>
<dbReference type="Proteomes" id="UP000323522">
    <property type="component" value="Chromosome"/>
</dbReference>
<evidence type="ECO:0000256" key="1">
    <source>
        <dbReference type="ARBA" id="ARBA00004370"/>
    </source>
</evidence>
<dbReference type="AlphaFoldDB" id="A0A5C1Q5B5"/>
<organism evidence="4 5">
    <name type="scientific">Sphaerotilus sulfidivorans</name>
    <dbReference type="NCBI Taxonomy" id="639200"/>
    <lineage>
        <taxon>Bacteria</taxon>
        <taxon>Pseudomonadati</taxon>
        <taxon>Pseudomonadota</taxon>
        <taxon>Betaproteobacteria</taxon>
        <taxon>Burkholderiales</taxon>
        <taxon>Sphaerotilaceae</taxon>
        <taxon>Sphaerotilus</taxon>
    </lineage>
</organism>
<evidence type="ECO:0000256" key="3">
    <source>
        <dbReference type="ARBA" id="ARBA00029447"/>
    </source>
</evidence>
<name>A0A5C1Q5B5_9BURK</name>
<dbReference type="GO" id="GO:0007165">
    <property type="term" value="P:signal transduction"/>
    <property type="evidence" value="ECO:0007669"/>
    <property type="project" value="InterPro"/>
</dbReference>
<protein>
    <submittedName>
        <fullName evidence="4">Uncharacterized protein</fullName>
    </submittedName>
</protein>
<dbReference type="PANTHER" id="PTHR43531:SF14">
    <property type="entry name" value="METHYL-ACCEPTING CHEMOTAXIS PROTEIN I-RELATED"/>
    <property type="match status" value="1"/>
</dbReference>
<dbReference type="SUPFAM" id="SSF58104">
    <property type="entry name" value="Methyl-accepting chemotaxis protein (MCP) signaling domain"/>
    <property type="match status" value="1"/>
</dbReference>
<dbReference type="KEGG" id="snn:EWH46_17340"/>
<sequence length="369" mass="38440">MHVDEALVALDQLWKHTLASGSQASAEAAAIQSTAMKSMGALLLLAVLSGSALAWLIVRSLRRQLGGEPAVAVEIARSVAGGDLCTPVPVRAGDTDSLMAQLQAMQVSLVRAVSAVRQGSEQVADTSSQIAQGNRDLSARTEQQAAALEETAATMEQLGTTVRHNADNARQASAVARESSQVAAQGGEVVTQVVQTMRGIHEASRKIADIIGVIDGIAFQTNILALNAAVEAARAGEQGRGFAVVAGEVRTLALRSAEAAREIKSLISTSVDRVEQGSMQADEAGRKMQEIVSSIQRVADLVGEISVASEEQSTGVAQVGQAVSQMDQVTQQNAGLVSQGTSSAEHLAEQAQSLVEAVAVFRVDAHDRH</sequence>
<dbReference type="InterPro" id="IPR004089">
    <property type="entry name" value="MCPsignal_dom"/>
</dbReference>
<comment type="subcellular location">
    <subcellularLocation>
        <location evidence="1">Membrane</location>
    </subcellularLocation>
</comment>
<evidence type="ECO:0000256" key="2">
    <source>
        <dbReference type="ARBA" id="ARBA00022481"/>
    </source>
</evidence>
<dbReference type="PROSITE" id="PS50111">
    <property type="entry name" value="CHEMOTAXIS_TRANSDUC_2"/>
    <property type="match status" value="1"/>
</dbReference>
<accession>A0A5C1Q5B5</accession>
<evidence type="ECO:0000313" key="4">
    <source>
        <dbReference type="EMBL" id="QEN02781.1"/>
    </source>
</evidence>
<proteinExistence type="inferred from homology"/>
<dbReference type="Gene3D" id="1.10.287.950">
    <property type="entry name" value="Methyl-accepting chemotaxis protein"/>
    <property type="match status" value="1"/>
</dbReference>
<dbReference type="GO" id="GO:0006935">
    <property type="term" value="P:chemotaxis"/>
    <property type="evidence" value="ECO:0007669"/>
    <property type="project" value="InterPro"/>
</dbReference>
<dbReference type="FunFam" id="1.10.287.950:FF:000001">
    <property type="entry name" value="Methyl-accepting chemotaxis sensory transducer"/>
    <property type="match status" value="1"/>
</dbReference>
<dbReference type="PRINTS" id="PR00260">
    <property type="entry name" value="CHEMTRNSDUCR"/>
</dbReference>
<dbReference type="SMART" id="SM00283">
    <property type="entry name" value="MA"/>
    <property type="match status" value="1"/>
</dbReference>
<dbReference type="OrthoDB" id="5441488at2"/>
<dbReference type="InterPro" id="IPR004090">
    <property type="entry name" value="Chemotax_Me-accpt_rcpt"/>
</dbReference>
<gene>
    <name evidence="4" type="ORF">EWH46_17340</name>
</gene>
<evidence type="ECO:0000313" key="5">
    <source>
        <dbReference type="Proteomes" id="UP000323522"/>
    </source>
</evidence>
<dbReference type="GO" id="GO:0005886">
    <property type="term" value="C:plasma membrane"/>
    <property type="evidence" value="ECO:0007669"/>
    <property type="project" value="TreeGrafter"/>
</dbReference>
<reference evidence="4 5" key="1">
    <citation type="submission" date="2019-02" db="EMBL/GenBank/DDBJ databases">
        <title>Complete Genome Sequence and Methylome Analysis of Sphaerotilus natans subsp. sulfidivorans D-507.</title>
        <authorList>
            <person name="Fomenkov A."/>
            <person name="Gridneva E."/>
            <person name="Smolyakov D."/>
            <person name="Dubinina G."/>
            <person name="Vincze T."/>
            <person name="Grabovich M."/>
            <person name="Roberts R.J."/>
        </authorList>
    </citation>
    <scope>NUCLEOTIDE SEQUENCE [LARGE SCALE GENOMIC DNA]</scope>
    <source>
        <strain evidence="4 5">D-507</strain>
    </source>
</reference>
<keyword evidence="2" id="KW-0488">Methylation</keyword>
<dbReference type="EMBL" id="CP035708">
    <property type="protein sequence ID" value="QEN02781.1"/>
    <property type="molecule type" value="Genomic_DNA"/>
</dbReference>